<dbReference type="Pfam" id="PF07690">
    <property type="entry name" value="MFS_1"/>
    <property type="match status" value="1"/>
</dbReference>
<dbReference type="PANTHER" id="PTHR11360">
    <property type="entry name" value="MONOCARBOXYLATE TRANSPORTER"/>
    <property type="match status" value="1"/>
</dbReference>
<proteinExistence type="inferred from homology"/>
<dbReference type="InterPro" id="IPR050327">
    <property type="entry name" value="Proton-linked_MCT"/>
</dbReference>
<comment type="caution">
    <text evidence="5">The sequence shown here is derived from an EMBL/GenBank/DDBJ whole genome shotgun (WGS) entry which is preliminary data.</text>
</comment>
<feature type="transmembrane region" description="Helical" evidence="3">
    <location>
        <begin position="83"/>
        <end position="103"/>
    </location>
</feature>
<keyword evidence="3" id="KW-0472">Membrane</keyword>
<dbReference type="InterPro" id="IPR036259">
    <property type="entry name" value="MFS_trans_sf"/>
</dbReference>
<dbReference type="InterPro" id="IPR020846">
    <property type="entry name" value="MFS_dom"/>
</dbReference>
<dbReference type="InterPro" id="IPR011701">
    <property type="entry name" value="MFS"/>
</dbReference>
<sequence>MDTWGVINSFGVFQSYYLSLLGRPPSDISWIGSIQVFLTFFISTFTGRVTDAGFFRPVLLCGTIVTAIGIFTTSVATEYWQLLLSQGICMGIGSGCLFCPAVSTISTYFSKKRSLAIGIAASGSATGGLVFPAMARQLLPTVGFGWAVRAIGFVQLATLLFANVFMKSRLPPRRAGSLVEWGAFKELDYTFYAVGMFFVSYYLPFYHTLAACSHTHQFSAPNSHLPDAIPDPGALAYSRHGQNFLGLYFAFYYISAFSRTMITPQLSYTDSLNLLLVLNGVGAVGRLLPNFLADSVGPLNMLAPSCLLSSICLLAWIAVRTPDGLYAWVVFFGIFGGAIQSLFPAGLSSLTTDLRKQGTRMGMVFTIVSFAVLTGNPIAGALISAMDGRYLGAQLFTGMSMLVGMSFILGARLARMRRTGAGWGVKI</sequence>
<name>A0ABY0H4Z0_9PEZI</name>
<evidence type="ECO:0000256" key="3">
    <source>
        <dbReference type="SAM" id="Phobius"/>
    </source>
</evidence>
<evidence type="ECO:0000256" key="1">
    <source>
        <dbReference type="ARBA" id="ARBA00004141"/>
    </source>
</evidence>
<feature type="transmembrane region" description="Helical" evidence="3">
    <location>
        <begin position="115"/>
        <end position="134"/>
    </location>
</feature>
<evidence type="ECO:0000256" key="2">
    <source>
        <dbReference type="ARBA" id="ARBA00006727"/>
    </source>
</evidence>
<feature type="transmembrane region" description="Helical" evidence="3">
    <location>
        <begin position="325"/>
        <end position="350"/>
    </location>
</feature>
<protein>
    <recommendedName>
        <fullName evidence="4">Major facilitator superfamily (MFS) profile domain-containing protein</fullName>
    </recommendedName>
</protein>
<dbReference type="SUPFAM" id="SSF103473">
    <property type="entry name" value="MFS general substrate transporter"/>
    <property type="match status" value="1"/>
</dbReference>
<feature type="transmembrane region" description="Helical" evidence="3">
    <location>
        <begin position="299"/>
        <end position="319"/>
    </location>
</feature>
<dbReference type="EMBL" id="QJNS01000147">
    <property type="protein sequence ID" value="RYO84976.1"/>
    <property type="molecule type" value="Genomic_DNA"/>
</dbReference>
<dbReference type="PROSITE" id="PS50850">
    <property type="entry name" value="MFS"/>
    <property type="match status" value="1"/>
</dbReference>
<feature type="transmembrane region" description="Helical" evidence="3">
    <location>
        <begin position="362"/>
        <end position="385"/>
    </location>
</feature>
<keyword evidence="3" id="KW-1133">Transmembrane helix</keyword>
<comment type="subcellular location">
    <subcellularLocation>
        <location evidence="1">Membrane</location>
        <topology evidence="1">Multi-pass membrane protein</topology>
    </subcellularLocation>
</comment>
<evidence type="ECO:0000313" key="6">
    <source>
        <dbReference type="Proteomes" id="UP000294003"/>
    </source>
</evidence>
<feature type="transmembrane region" description="Helical" evidence="3">
    <location>
        <begin position="274"/>
        <end position="292"/>
    </location>
</feature>
<feature type="transmembrane region" description="Helical" evidence="3">
    <location>
        <begin position="146"/>
        <end position="166"/>
    </location>
</feature>
<dbReference type="Gene3D" id="1.20.1250.20">
    <property type="entry name" value="MFS general substrate transporter like domains"/>
    <property type="match status" value="2"/>
</dbReference>
<feature type="transmembrane region" description="Helical" evidence="3">
    <location>
        <begin position="244"/>
        <end position="262"/>
    </location>
</feature>
<keyword evidence="6" id="KW-1185">Reference proteome</keyword>
<reference evidence="5 6" key="1">
    <citation type="submission" date="2018-06" db="EMBL/GenBank/DDBJ databases">
        <title>Complete Genomes of Monosporascus.</title>
        <authorList>
            <person name="Robinson A.J."/>
            <person name="Natvig D.O."/>
        </authorList>
    </citation>
    <scope>NUCLEOTIDE SEQUENCE [LARGE SCALE GENOMIC DNA]</scope>
    <source>
        <strain evidence="5 6">CBS 609.92</strain>
    </source>
</reference>
<accession>A0ABY0H4Z0</accession>
<keyword evidence="3" id="KW-0812">Transmembrane</keyword>
<feature type="domain" description="Major facilitator superfamily (MFS) profile" evidence="4">
    <location>
        <begin position="1"/>
        <end position="418"/>
    </location>
</feature>
<feature type="transmembrane region" description="Helical" evidence="3">
    <location>
        <begin position="28"/>
        <end position="46"/>
    </location>
</feature>
<evidence type="ECO:0000313" key="5">
    <source>
        <dbReference type="EMBL" id="RYO84976.1"/>
    </source>
</evidence>
<dbReference type="PANTHER" id="PTHR11360:SF130">
    <property type="entry name" value="MAJOR FACILITATOR SUPERFAMILY (MFS) PROFILE DOMAIN-CONTAINING PROTEIN-RELATED"/>
    <property type="match status" value="1"/>
</dbReference>
<dbReference type="Proteomes" id="UP000294003">
    <property type="component" value="Unassembled WGS sequence"/>
</dbReference>
<gene>
    <name evidence="5" type="ORF">DL762_005387</name>
</gene>
<comment type="similarity">
    <text evidence="2">Belongs to the major facilitator superfamily. Monocarboxylate porter (TC 2.A.1.13) family.</text>
</comment>
<feature type="transmembrane region" description="Helical" evidence="3">
    <location>
        <begin position="58"/>
        <end position="77"/>
    </location>
</feature>
<evidence type="ECO:0000259" key="4">
    <source>
        <dbReference type="PROSITE" id="PS50850"/>
    </source>
</evidence>
<organism evidence="5 6">
    <name type="scientific">Monosporascus cannonballus</name>
    <dbReference type="NCBI Taxonomy" id="155416"/>
    <lineage>
        <taxon>Eukaryota</taxon>
        <taxon>Fungi</taxon>
        <taxon>Dikarya</taxon>
        <taxon>Ascomycota</taxon>
        <taxon>Pezizomycotina</taxon>
        <taxon>Sordariomycetes</taxon>
        <taxon>Xylariomycetidae</taxon>
        <taxon>Xylariales</taxon>
        <taxon>Xylariales incertae sedis</taxon>
        <taxon>Monosporascus</taxon>
    </lineage>
</organism>
<feature type="transmembrane region" description="Helical" evidence="3">
    <location>
        <begin position="391"/>
        <end position="411"/>
    </location>
</feature>